<feature type="transmembrane region" description="Helical" evidence="8">
    <location>
        <begin position="112"/>
        <end position="133"/>
    </location>
</feature>
<feature type="transmembrane region" description="Helical" evidence="8">
    <location>
        <begin position="38"/>
        <end position="59"/>
    </location>
</feature>
<evidence type="ECO:0000256" key="6">
    <source>
        <dbReference type="ARBA" id="ARBA00022989"/>
    </source>
</evidence>
<accession>A0A7W5C305</accession>
<evidence type="ECO:0000256" key="3">
    <source>
        <dbReference type="ARBA" id="ARBA00022448"/>
    </source>
</evidence>
<evidence type="ECO:0000256" key="8">
    <source>
        <dbReference type="SAM" id="Phobius"/>
    </source>
</evidence>
<dbReference type="PANTHER" id="PTHR34975">
    <property type="entry name" value="SPORE GERMINATION PROTEIN A2"/>
    <property type="match status" value="1"/>
</dbReference>
<keyword evidence="6 8" id="KW-1133">Transmembrane helix</keyword>
<reference evidence="9 10" key="1">
    <citation type="submission" date="2020-08" db="EMBL/GenBank/DDBJ databases">
        <title>Genomic Encyclopedia of Type Strains, Phase III (KMG-III): the genomes of soil and plant-associated and newly described type strains.</title>
        <authorList>
            <person name="Whitman W."/>
        </authorList>
    </citation>
    <scope>NUCLEOTIDE SEQUENCE [LARGE SCALE GENOMIC DNA]</scope>
    <source>
        <strain evidence="9 10">CECT 8234</strain>
    </source>
</reference>
<keyword evidence="5 8" id="KW-0812">Transmembrane</keyword>
<evidence type="ECO:0000313" key="10">
    <source>
        <dbReference type="Proteomes" id="UP000518605"/>
    </source>
</evidence>
<feature type="transmembrane region" description="Helical" evidence="8">
    <location>
        <begin position="302"/>
        <end position="322"/>
    </location>
</feature>
<feature type="transmembrane region" description="Helical" evidence="8">
    <location>
        <begin position="334"/>
        <end position="353"/>
    </location>
</feature>
<name>A0A7W5C305_9BACL</name>
<evidence type="ECO:0000256" key="5">
    <source>
        <dbReference type="ARBA" id="ARBA00022692"/>
    </source>
</evidence>
<feature type="transmembrane region" description="Helical" evidence="8">
    <location>
        <begin position="244"/>
        <end position="262"/>
    </location>
</feature>
<dbReference type="Proteomes" id="UP000518605">
    <property type="component" value="Unassembled WGS sequence"/>
</dbReference>
<dbReference type="GO" id="GO:0009847">
    <property type="term" value="P:spore germination"/>
    <property type="evidence" value="ECO:0007669"/>
    <property type="project" value="InterPro"/>
</dbReference>
<dbReference type="EMBL" id="JACHXW010000001">
    <property type="protein sequence ID" value="MBB3150156.1"/>
    <property type="molecule type" value="Genomic_DNA"/>
</dbReference>
<evidence type="ECO:0000256" key="2">
    <source>
        <dbReference type="ARBA" id="ARBA00007998"/>
    </source>
</evidence>
<sequence>MKQRITTLQAIVIIVIAIVPSSLFYIPSFVIQIAKQDGWISVLLALAVSLLLAVVIGHVCMEGNRKPLLEWLQSRFGKLISTGLGLILCVYYFVASAVIVRQFTNFMSEQALMNTPMAMLAGIIVLVSVYIASQGIESLSRVIFVVFLFFMFSVGLNIILIWGQFDFNQFLPIFESPPADHMEAMLMPLGCLSEIAVLLLLVPYLETPTSSIKVAIWGTVISGTIFVCVSMVTIAVFGTKIIGAISYPAFAAIGTVEIGHFIERVDVLLISAWTASMFAQVSIFTFGFFQLTEQTFKLTPHFSHYAAGGVLILATALFAWPSNVVVAEFSYTTLTLYFLLNNYAICMLVWFGLHLTKHKATPSVEGL</sequence>
<feature type="transmembrane region" description="Helical" evidence="8">
    <location>
        <begin position="79"/>
        <end position="100"/>
    </location>
</feature>
<keyword evidence="7 8" id="KW-0472">Membrane</keyword>
<protein>
    <submittedName>
        <fullName evidence="9">Spore germination protein KB</fullName>
    </submittedName>
</protein>
<feature type="transmembrane region" description="Helical" evidence="8">
    <location>
        <begin position="268"/>
        <end position="290"/>
    </location>
</feature>
<keyword evidence="3" id="KW-0813">Transport</keyword>
<comment type="similarity">
    <text evidence="2">Belongs to the amino acid-polyamine-organocation (APC) superfamily. Spore germination protein (SGP) (TC 2.A.3.9) family.</text>
</comment>
<organism evidence="9 10">
    <name type="scientific">Paenibacillus endophyticus</name>
    <dbReference type="NCBI Taxonomy" id="1294268"/>
    <lineage>
        <taxon>Bacteria</taxon>
        <taxon>Bacillati</taxon>
        <taxon>Bacillota</taxon>
        <taxon>Bacilli</taxon>
        <taxon>Bacillales</taxon>
        <taxon>Paenibacillaceae</taxon>
        <taxon>Paenibacillus</taxon>
    </lineage>
</organism>
<proteinExistence type="inferred from homology"/>
<evidence type="ECO:0000256" key="1">
    <source>
        <dbReference type="ARBA" id="ARBA00004141"/>
    </source>
</evidence>
<keyword evidence="4" id="KW-0309">Germination</keyword>
<comment type="subcellular location">
    <subcellularLocation>
        <location evidence="1">Membrane</location>
        <topology evidence="1">Multi-pass membrane protein</topology>
    </subcellularLocation>
</comment>
<dbReference type="Pfam" id="PF03845">
    <property type="entry name" value="Spore_permease"/>
    <property type="match status" value="1"/>
</dbReference>
<gene>
    <name evidence="9" type="ORF">FHS16_000188</name>
</gene>
<evidence type="ECO:0000313" key="9">
    <source>
        <dbReference type="EMBL" id="MBB3150156.1"/>
    </source>
</evidence>
<dbReference type="RefSeq" id="WP_183557588.1">
    <property type="nucleotide sequence ID" value="NZ_CBCSLB010000001.1"/>
</dbReference>
<dbReference type="Gene3D" id="1.20.1740.10">
    <property type="entry name" value="Amino acid/polyamine transporter I"/>
    <property type="match status" value="1"/>
</dbReference>
<dbReference type="InterPro" id="IPR004761">
    <property type="entry name" value="Spore_GerAB"/>
</dbReference>
<dbReference type="AlphaFoldDB" id="A0A7W5C305"/>
<feature type="transmembrane region" description="Helical" evidence="8">
    <location>
        <begin position="214"/>
        <end position="237"/>
    </location>
</feature>
<keyword evidence="10" id="KW-1185">Reference proteome</keyword>
<feature type="transmembrane region" description="Helical" evidence="8">
    <location>
        <begin position="139"/>
        <end position="163"/>
    </location>
</feature>
<comment type="caution">
    <text evidence="9">The sequence shown here is derived from an EMBL/GenBank/DDBJ whole genome shotgun (WGS) entry which is preliminary data.</text>
</comment>
<evidence type="ECO:0000256" key="4">
    <source>
        <dbReference type="ARBA" id="ARBA00022544"/>
    </source>
</evidence>
<feature type="transmembrane region" description="Helical" evidence="8">
    <location>
        <begin position="184"/>
        <end position="202"/>
    </location>
</feature>
<dbReference type="PANTHER" id="PTHR34975:SF2">
    <property type="entry name" value="SPORE GERMINATION PROTEIN A2"/>
    <property type="match status" value="1"/>
</dbReference>
<evidence type="ECO:0000256" key="7">
    <source>
        <dbReference type="ARBA" id="ARBA00023136"/>
    </source>
</evidence>
<feature type="transmembrane region" description="Helical" evidence="8">
    <location>
        <begin position="6"/>
        <end position="26"/>
    </location>
</feature>
<dbReference type="GO" id="GO:0016020">
    <property type="term" value="C:membrane"/>
    <property type="evidence" value="ECO:0007669"/>
    <property type="project" value="UniProtKB-SubCell"/>
</dbReference>
<dbReference type="NCBIfam" id="TIGR00912">
    <property type="entry name" value="2A0309"/>
    <property type="match status" value="1"/>
</dbReference>